<dbReference type="GO" id="GO:0005886">
    <property type="term" value="C:plasma membrane"/>
    <property type="evidence" value="ECO:0007669"/>
    <property type="project" value="TreeGrafter"/>
</dbReference>
<dbReference type="KEGG" id="ptan:CRYO30217_01984"/>
<dbReference type="InterPro" id="IPR036197">
    <property type="entry name" value="NarG-like_sf"/>
</dbReference>
<evidence type="ECO:0000313" key="8">
    <source>
        <dbReference type="EMBL" id="CAG5082692.1"/>
    </source>
</evidence>
<gene>
    <name evidence="8" type="primary">fadF_2</name>
    <name evidence="8" type="ORF">CRYO30217_01984</name>
</gene>
<reference evidence="8" key="1">
    <citation type="submission" date="2021-04" db="EMBL/GenBank/DDBJ databases">
        <authorList>
            <person name="Rodrigo-Torres L."/>
            <person name="Arahal R. D."/>
            <person name="Lucena T."/>
        </authorList>
    </citation>
    <scope>NUCLEOTIDE SEQUENCE</scope>
    <source>
        <strain evidence="8">AS29M-1</strain>
    </source>
</reference>
<dbReference type="InterPro" id="IPR009051">
    <property type="entry name" value="Helical_ferredxn"/>
</dbReference>
<dbReference type="Proteomes" id="UP000683507">
    <property type="component" value="Chromosome"/>
</dbReference>
<evidence type="ECO:0000256" key="2">
    <source>
        <dbReference type="ARBA" id="ARBA00022723"/>
    </source>
</evidence>
<feature type="transmembrane region" description="Helical" evidence="6">
    <location>
        <begin position="6"/>
        <end position="23"/>
    </location>
</feature>
<feature type="transmembrane region" description="Helical" evidence="6">
    <location>
        <begin position="184"/>
        <end position="205"/>
    </location>
</feature>
<dbReference type="EC" id="1.-.-.-" evidence="8"/>
<keyword evidence="2" id="KW-0479">Metal-binding</keyword>
<feature type="transmembrane region" description="Helical" evidence="6">
    <location>
        <begin position="66"/>
        <end position="88"/>
    </location>
</feature>
<feature type="transmembrane region" description="Helical" evidence="6">
    <location>
        <begin position="150"/>
        <end position="172"/>
    </location>
</feature>
<proteinExistence type="predicted"/>
<feature type="transmembrane region" description="Helical" evidence="6">
    <location>
        <begin position="108"/>
        <end position="129"/>
    </location>
</feature>
<name>A0A916JMT2_9FLAO</name>
<evidence type="ECO:0000256" key="1">
    <source>
        <dbReference type="ARBA" id="ARBA00022485"/>
    </source>
</evidence>
<evidence type="ECO:0000256" key="4">
    <source>
        <dbReference type="ARBA" id="ARBA00023004"/>
    </source>
</evidence>
<dbReference type="GO" id="GO:0051539">
    <property type="term" value="F:4 iron, 4 sulfur cluster binding"/>
    <property type="evidence" value="ECO:0007669"/>
    <property type="project" value="UniProtKB-KW"/>
</dbReference>
<keyword evidence="9" id="KW-1185">Reference proteome</keyword>
<dbReference type="PROSITE" id="PS00198">
    <property type="entry name" value="4FE4S_FER_1"/>
    <property type="match status" value="1"/>
</dbReference>
<keyword evidence="1" id="KW-0004">4Fe-4S</keyword>
<sequence>MGIGSIIFIVLFLGAMTFFALQVKRIAGNIKMGKSVDRSDNFSERLKTMTLVAFGQKKMFQRPIPALLHFFIYAAFVITQIELIEIIVDGVTGEHRIFMEALGGFYTFMISLIEILSLLALVATFSFLARRNLLKIPRFHMSEMTGWPKLDGNIILYLEFLLVMFIFTMNGADEALHLRGASHAAGSGGFGFTISSLIGPSIFGGMETGTLELLERIGWWGHIVIVLAFMCYLPFSKHFHIFLAFPNTFYSNLKKKGQFTNLESVKSEVEKMFDPSFDPYAAPDEGEVSEPERFGAKDVTDLTWKQLMDSYTCTECGRCSSACPANQTGKKLSPRKIMMDTRDRLEELSAYKKKNGKDAEDGKSLMFDYISEEEVWACTSCNACVQECPVNIDPLGIIVDLRRYLVMEESKVPSELAGMLTNIQNNGAPWQFAQSDRLNWAKEE</sequence>
<keyword evidence="6" id="KW-1133">Transmembrane helix</keyword>
<dbReference type="Gene3D" id="1.10.1060.10">
    <property type="entry name" value="Alpha-helical ferredoxin"/>
    <property type="match status" value="1"/>
</dbReference>
<dbReference type="PROSITE" id="PS51379">
    <property type="entry name" value="4FE4S_FER_2"/>
    <property type="match status" value="2"/>
</dbReference>
<dbReference type="SUPFAM" id="SSF46548">
    <property type="entry name" value="alpha-helical ferredoxin"/>
    <property type="match status" value="1"/>
</dbReference>
<keyword evidence="4" id="KW-0408">Iron</keyword>
<evidence type="ECO:0000313" key="9">
    <source>
        <dbReference type="Proteomes" id="UP000683507"/>
    </source>
</evidence>
<evidence type="ECO:0000256" key="5">
    <source>
        <dbReference type="ARBA" id="ARBA00023014"/>
    </source>
</evidence>
<dbReference type="PANTHER" id="PTHR43255">
    <property type="entry name" value="IRON-SULFUR-BINDING OXIDOREDUCTASE FADF-RELATED-RELATED"/>
    <property type="match status" value="1"/>
</dbReference>
<dbReference type="SUPFAM" id="SSF103501">
    <property type="entry name" value="Respiratory nitrate reductase 1 gamma chain"/>
    <property type="match status" value="1"/>
</dbReference>
<dbReference type="InterPro" id="IPR017900">
    <property type="entry name" value="4Fe4S_Fe_S_CS"/>
</dbReference>
<dbReference type="RefSeq" id="WP_258542190.1">
    <property type="nucleotide sequence ID" value="NZ_OU015584.1"/>
</dbReference>
<feature type="transmembrane region" description="Helical" evidence="6">
    <location>
        <begin position="217"/>
        <end position="235"/>
    </location>
</feature>
<evidence type="ECO:0000256" key="6">
    <source>
        <dbReference type="SAM" id="Phobius"/>
    </source>
</evidence>
<dbReference type="EMBL" id="OU015584">
    <property type="protein sequence ID" value="CAG5082692.1"/>
    <property type="molecule type" value="Genomic_DNA"/>
</dbReference>
<keyword evidence="3 8" id="KW-0560">Oxidoreductase</keyword>
<dbReference type="GO" id="GO:0016491">
    <property type="term" value="F:oxidoreductase activity"/>
    <property type="evidence" value="ECO:0007669"/>
    <property type="project" value="UniProtKB-KW"/>
</dbReference>
<dbReference type="Pfam" id="PF13187">
    <property type="entry name" value="Fer4_9"/>
    <property type="match status" value="1"/>
</dbReference>
<dbReference type="GO" id="GO:0046872">
    <property type="term" value="F:metal ion binding"/>
    <property type="evidence" value="ECO:0007669"/>
    <property type="project" value="UniProtKB-KW"/>
</dbReference>
<keyword evidence="6" id="KW-0472">Membrane</keyword>
<keyword evidence="5" id="KW-0411">Iron-sulfur</keyword>
<organism evidence="8 9">
    <name type="scientific">Parvicella tangerina</name>
    <dbReference type="NCBI Taxonomy" id="2829795"/>
    <lineage>
        <taxon>Bacteria</taxon>
        <taxon>Pseudomonadati</taxon>
        <taxon>Bacteroidota</taxon>
        <taxon>Flavobacteriia</taxon>
        <taxon>Flavobacteriales</taxon>
        <taxon>Parvicellaceae</taxon>
        <taxon>Parvicella</taxon>
    </lineage>
</organism>
<protein>
    <submittedName>
        <fullName evidence="8">Iron-sulfur-binding oxidoreductase FadF</fullName>
        <ecNumber evidence="8">1.-.-.-</ecNumber>
    </submittedName>
</protein>
<dbReference type="Gene3D" id="1.20.950.20">
    <property type="entry name" value="Transmembrane di-heme cytochromes, Chain C"/>
    <property type="match status" value="1"/>
</dbReference>
<dbReference type="PANTHER" id="PTHR43255:SF1">
    <property type="entry name" value="IRON-SULFUR-BINDING OXIDOREDUCTASE FADF-RELATED"/>
    <property type="match status" value="1"/>
</dbReference>
<keyword evidence="6" id="KW-0812">Transmembrane</keyword>
<evidence type="ECO:0000256" key="3">
    <source>
        <dbReference type="ARBA" id="ARBA00023002"/>
    </source>
</evidence>
<accession>A0A916JMT2</accession>
<dbReference type="AlphaFoldDB" id="A0A916JMT2"/>
<dbReference type="InterPro" id="IPR017896">
    <property type="entry name" value="4Fe4S_Fe-S-bd"/>
</dbReference>
<feature type="domain" description="4Fe-4S ferredoxin-type" evidence="7">
    <location>
        <begin position="304"/>
        <end position="335"/>
    </location>
</feature>
<feature type="domain" description="4Fe-4S ferredoxin-type" evidence="7">
    <location>
        <begin position="367"/>
        <end position="398"/>
    </location>
</feature>
<dbReference type="InterPro" id="IPR051460">
    <property type="entry name" value="HdrC_iron-sulfur_subunit"/>
</dbReference>
<evidence type="ECO:0000259" key="7">
    <source>
        <dbReference type="PROSITE" id="PS51379"/>
    </source>
</evidence>